<evidence type="ECO:0000256" key="6">
    <source>
        <dbReference type="HAMAP-Rule" id="MF_01844"/>
    </source>
</evidence>
<keyword evidence="6" id="KW-0050">Antiport</keyword>
<comment type="subcellular location">
    <subcellularLocation>
        <location evidence="1">Cell inner membrane</location>
        <topology evidence="1">Multi-pass membrane protein</topology>
    </subcellularLocation>
    <subcellularLocation>
        <location evidence="6">Cell membrane</location>
        <topology evidence="6">Multi-pass membrane protein</topology>
    </subcellularLocation>
</comment>
<feature type="transmembrane region" description="Helical" evidence="6">
    <location>
        <begin position="413"/>
        <end position="431"/>
    </location>
</feature>
<dbReference type="GO" id="GO:0005886">
    <property type="term" value="C:plasma membrane"/>
    <property type="evidence" value="ECO:0007669"/>
    <property type="project" value="UniProtKB-SubCell"/>
</dbReference>
<evidence type="ECO:0000256" key="3">
    <source>
        <dbReference type="ARBA" id="ARBA00022692"/>
    </source>
</evidence>
<comment type="similarity">
    <text evidence="6">Belongs to the NhaA Na(+)/H(+) (TC 2.A.33) antiporter family.</text>
</comment>
<dbReference type="RefSeq" id="WP_079512738.1">
    <property type="nucleotide sequence ID" value="NZ_FUYL01000006.1"/>
</dbReference>
<feature type="transmembrane region" description="Helical" evidence="6">
    <location>
        <begin position="341"/>
        <end position="364"/>
    </location>
</feature>
<keyword evidence="6" id="KW-0915">Sodium</keyword>
<feature type="transmembrane region" description="Helical" evidence="6">
    <location>
        <begin position="161"/>
        <end position="182"/>
    </location>
</feature>
<dbReference type="Proteomes" id="UP000190339">
    <property type="component" value="Unassembled WGS sequence"/>
</dbReference>
<evidence type="ECO:0000256" key="1">
    <source>
        <dbReference type="ARBA" id="ARBA00004429"/>
    </source>
</evidence>
<sequence>MIKTSKFTYKNALSRFTHNAATSGIVLILTTIIAIIWANSAWGSVYFELWQKPVSFSFGDVGISKPLILWINDGLMAMFFFVIGLELKREIIAGELSTWKQASMPIFAAIGGSAIPALIFLLFNSGLPTANGWGIPMATDIAFSLGVLALLGSRVPLSLKIFLTALAIVDDLVAVLVIAFFYSSEIVLSNIIWGLGFLGVMISMNWLGVRNQLAYAIPGVLGFWLAFLLSGIHPTIAGVLAALTIPASTKINKSDFKNNILKLLAEIRDSSAKLNPFLTNKEQGIVSNIEAQCEYYKPPLQALEKAFHPWVVFLIMPIFALSNAGVLLGDSIVSAMLSPTGLGISIGLVLGKPVGILLFSWIAYKLKIAMLPTNIKWVHILGVGLLAGIGFTMALFIMGLAFSDTTMISNAKISILFTSLGAGIIGYFILYRTLPAYESK</sequence>
<feature type="transmembrane region" description="Helical" evidence="6">
    <location>
        <begin position="133"/>
        <end position="152"/>
    </location>
</feature>
<dbReference type="InterPro" id="IPR004670">
    <property type="entry name" value="NhaA"/>
</dbReference>
<keyword evidence="8" id="KW-1185">Reference proteome</keyword>
<dbReference type="HAMAP" id="MF_01844">
    <property type="entry name" value="NhaA"/>
    <property type="match status" value="1"/>
</dbReference>
<keyword evidence="5 6" id="KW-0472">Membrane</keyword>
<feature type="transmembrane region" description="Helical" evidence="6">
    <location>
        <begin position="67"/>
        <end position="85"/>
    </location>
</feature>
<keyword evidence="6" id="KW-0813">Transport</keyword>
<keyword evidence="3 6" id="KW-0812">Transmembrane</keyword>
<evidence type="ECO:0000256" key="5">
    <source>
        <dbReference type="ARBA" id="ARBA00023136"/>
    </source>
</evidence>
<dbReference type="STRING" id="561365.SAMN05660866_02293"/>
<dbReference type="PANTHER" id="PTHR30341:SF0">
    <property type="entry name" value="NA(+)_H(+) ANTIPORTER NHAA"/>
    <property type="match status" value="1"/>
</dbReference>
<comment type="catalytic activity">
    <reaction evidence="6">
        <text>Na(+)(in) + 2 H(+)(out) = Na(+)(out) + 2 H(+)(in)</text>
        <dbReference type="Rhea" id="RHEA:29251"/>
        <dbReference type="ChEBI" id="CHEBI:15378"/>
        <dbReference type="ChEBI" id="CHEBI:29101"/>
    </reaction>
</comment>
<gene>
    <name evidence="6" type="primary">nhaA</name>
    <name evidence="7" type="ORF">SAMN05660866_02293</name>
</gene>
<dbReference type="NCBIfam" id="TIGR00773">
    <property type="entry name" value="NhaA"/>
    <property type="match status" value="1"/>
</dbReference>
<dbReference type="OrthoDB" id="9808135at2"/>
<comment type="function">
    <text evidence="6">Na(+)/H(+) antiporter that extrudes sodium in exchange for external protons.</text>
</comment>
<name>A0A1T5CHC5_9FLAO</name>
<dbReference type="Gene3D" id="1.20.1530.10">
    <property type="entry name" value="Na+/H+ antiporter like domain"/>
    <property type="match status" value="1"/>
</dbReference>
<proteinExistence type="inferred from homology"/>
<keyword evidence="6" id="KW-0739">Sodium transport</keyword>
<dbReference type="GO" id="GO:0015385">
    <property type="term" value="F:sodium:proton antiporter activity"/>
    <property type="evidence" value="ECO:0007669"/>
    <property type="project" value="UniProtKB-UniRule"/>
</dbReference>
<dbReference type="Pfam" id="PF06965">
    <property type="entry name" value="Na_H_antiport_1"/>
    <property type="match status" value="1"/>
</dbReference>
<feature type="transmembrane region" description="Helical" evidence="6">
    <location>
        <begin position="221"/>
        <end position="245"/>
    </location>
</feature>
<evidence type="ECO:0000256" key="4">
    <source>
        <dbReference type="ARBA" id="ARBA00022989"/>
    </source>
</evidence>
<accession>A0A1T5CHC5</accession>
<dbReference type="AlphaFoldDB" id="A0A1T5CHC5"/>
<dbReference type="InterPro" id="IPR023171">
    <property type="entry name" value="Na/H_antiporter_dom_sf"/>
</dbReference>
<protein>
    <recommendedName>
        <fullName evidence="6">Na(+)/H(+) antiporter NhaA</fullName>
    </recommendedName>
    <alternativeName>
        <fullName evidence="6">Sodium/proton antiporter NhaA</fullName>
    </alternativeName>
</protein>
<feature type="transmembrane region" description="Helical" evidence="6">
    <location>
        <begin position="188"/>
        <end position="209"/>
    </location>
</feature>
<feature type="transmembrane region" description="Helical" evidence="6">
    <location>
        <begin position="21"/>
        <end position="47"/>
    </location>
</feature>
<feature type="transmembrane region" description="Helical" evidence="6">
    <location>
        <begin position="307"/>
        <end position="329"/>
    </location>
</feature>
<dbReference type="EMBL" id="FUYL01000006">
    <property type="protein sequence ID" value="SKB58753.1"/>
    <property type="molecule type" value="Genomic_DNA"/>
</dbReference>
<feature type="transmembrane region" description="Helical" evidence="6">
    <location>
        <begin position="106"/>
        <end position="127"/>
    </location>
</feature>
<reference evidence="8" key="1">
    <citation type="submission" date="2017-02" db="EMBL/GenBank/DDBJ databases">
        <authorList>
            <person name="Varghese N."/>
            <person name="Submissions S."/>
        </authorList>
    </citation>
    <scope>NUCLEOTIDE SEQUENCE [LARGE SCALE GENOMIC DNA]</scope>
    <source>
        <strain evidence="8">DSM 23546</strain>
    </source>
</reference>
<keyword evidence="4 6" id="KW-1133">Transmembrane helix</keyword>
<organism evidence="7 8">
    <name type="scientific">Maribacter arcticus</name>
    <dbReference type="NCBI Taxonomy" id="561365"/>
    <lineage>
        <taxon>Bacteria</taxon>
        <taxon>Pseudomonadati</taxon>
        <taxon>Bacteroidota</taxon>
        <taxon>Flavobacteriia</taxon>
        <taxon>Flavobacteriales</taxon>
        <taxon>Flavobacteriaceae</taxon>
        <taxon>Maribacter</taxon>
    </lineage>
</organism>
<evidence type="ECO:0000313" key="8">
    <source>
        <dbReference type="Proteomes" id="UP000190339"/>
    </source>
</evidence>
<feature type="transmembrane region" description="Helical" evidence="6">
    <location>
        <begin position="376"/>
        <end position="401"/>
    </location>
</feature>
<keyword evidence="6" id="KW-0406">Ion transport</keyword>
<dbReference type="GO" id="GO:0006885">
    <property type="term" value="P:regulation of pH"/>
    <property type="evidence" value="ECO:0007669"/>
    <property type="project" value="UniProtKB-UniRule"/>
</dbReference>
<keyword evidence="2 6" id="KW-1003">Cell membrane</keyword>
<dbReference type="PANTHER" id="PTHR30341">
    <property type="entry name" value="SODIUM ION/PROTON ANTIPORTER NHAA-RELATED"/>
    <property type="match status" value="1"/>
</dbReference>
<evidence type="ECO:0000313" key="7">
    <source>
        <dbReference type="EMBL" id="SKB58753.1"/>
    </source>
</evidence>
<evidence type="ECO:0000256" key="2">
    <source>
        <dbReference type="ARBA" id="ARBA00022475"/>
    </source>
</evidence>